<accession>A0A814BLL1</accession>
<organism evidence="2 4">
    <name type="scientific">Adineta steineri</name>
    <dbReference type="NCBI Taxonomy" id="433720"/>
    <lineage>
        <taxon>Eukaryota</taxon>
        <taxon>Metazoa</taxon>
        <taxon>Spiralia</taxon>
        <taxon>Gnathifera</taxon>
        <taxon>Rotifera</taxon>
        <taxon>Eurotatoria</taxon>
        <taxon>Bdelloidea</taxon>
        <taxon>Adinetida</taxon>
        <taxon>Adinetidae</taxon>
        <taxon>Adineta</taxon>
    </lineage>
</organism>
<reference evidence="2" key="1">
    <citation type="submission" date="2021-02" db="EMBL/GenBank/DDBJ databases">
        <authorList>
            <person name="Nowell W R."/>
        </authorList>
    </citation>
    <scope>NUCLEOTIDE SEQUENCE</scope>
</reference>
<evidence type="ECO:0000313" key="3">
    <source>
        <dbReference type="EMBL" id="CAF3851549.1"/>
    </source>
</evidence>
<evidence type="ECO:0000256" key="1">
    <source>
        <dbReference type="SAM" id="Phobius"/>
    </source>
</evidence>
<feature type="transmembrane region" description="Helical" evidence="1">
    <location>
        <begin position="150"/>
        <end position="174"/>
    </location>
</feature>
<evidence type="ECO:0000313" key="2">
    <source>
        <dbReference type="EMBL" id="CAF0928276.1"/>
    </source>
</evidence>
<feature type="transmembrane region" description="Helical" evidence="1">
    <location>
        <begin position="7"/>
        <end position="25"/>
    </location>
</feature>
<dbReference type="Proteomes" id="UP000663891">
    <property type="component" value="Unassembled WGS sequence"/>
</dbReference>
<comment type="caution">
    <text evidence="2">The sequence shown here is derived from an EMBL/GenBank/DDBJ whole genome shotgun (WGS) entry which is preliminary data.</text>
</comment>
<dbReference type="Proteomes" id="UP000663881">
    <property type="component" value="Unassembled WGS sequence"/>
</dbReference>
<gene>
    <name evidence="3" type="ORF">OKA104_LOCUS21525</name>
    <name evidence="2" type="ORF">VCS650_LOCUS10775</name>
</gene>
<dbReference type="Gene3D" id="1.20.140.150">
    <property type="match status" value="1"/>
</dbReference>
<feature type="transmembrane region" description="Helical" evidence="1">
    <location>
        <begin position="78"/>
        <end position="104"/>
    </location>
</feature>
<proteinExistence type="predicted"/>
<protein>
    <recommendedName>
        <fullName evidence="5">Claudin</fullName>
    </recommendedName>
</protein>
<evidence type="ECO:0008006" key="5">
    <source>
        <dbReference type="Google" id="ProtNLM"/>
    </source>
</evidence>
<feature type="transmembrane region" description="Helical" evidence="1">
    <location>
        <begin position="119"/>
        <end position="138"/>
    </location>
</feature>
<keyword evidence="1" id="KW-1133">Transmembrane helix</keyword>
<name>A0A814BLL1_9BILA</name>
<dbReference type="AlphaFoldDB" id="A0A814BLL1"/>
<keyword evidence="1" id="KW-0812">Transmembrane</keyword>
<sequence length="176" mass="18462">MANNFKLLLIIGGALIGAAFILFILSNGLSSWSETENDFGNITYGLWRWCNSTTDDTTCTDVSCPSEDFPSSFCNKILAARAFITLACIISGICGTLSVIYCAISGERSARPLILTKKCLAVACLIMGIIAIAIGISATMTAQNGIKLRLGVAAILGIVGVGINLIGTIIILLVKP</sequence>
<keyword evidence="1" id="KW-0472">Membrane</keyword>
<dbReference type="OrthoDB" id="10040824at2759"/>
<evidence type="ECO:0000313" key="4">
    <source>
        <dbReference type="Proteomes" id="UP000663891"/>
    </source>
</evidence>
<dbReference type="EMBL" id="CAJOAY010001504">
    <property type="protein sequence ID" value="CAF3851549.1"/>
    <property type="molecule type" value="Genomic_DNA"/>
</dbReference>
<dbReference type="EMBL" id="CAJNON010000078">
    <property type="protein sequence ID" value="CAF0928276.1"/>
    <property type="molecule type" value="Genomic_DNA"/>
</dbReference>